<gene>
    <name evidence="1" type="ORF">GALMADRAFT_143474</name>
</gene>
<dbReference type="STRING" id="685588.A0A067SMJ2"/>
<name>A0A067SMJ2_GALM3</name>
<evidence type="ECO:0000313" key="1">
    <source>
        <dbReference type="EMBL" id="KDR72160.1"/>
    </source>
</evidence>
<protein>
    <submittedName>
        <fullName evidence="1">Uncharacterized protein</fullName>
    </submittedName>
</protein>
<evidence type="ECO:0000313" key="2">
    <source>
        <dbReference type="Proteomes" id="UP000027222"/>
    </source>
</evidence>
<accession>A0A067SMJ2</accession>
<dbReference type="OrthoDB" id="3035632at2759"/>
<reference evidence="2" key="1">
    <citation type="journal article" date="2014" name="Proc. Natl. Acad. Sci. U.S.A.">
        <title>Extensive sampling of basidiomycete genomes demonstrates inadequacy of the white-rot/brown-rot paradigm for wood decay fungi.</title>
        <authorList>
            <person name="Riley R."/>
            <person name="Salamov A.A."/>
            <person name="Brown D.W."/>
            <person name="Nagy L.G."/>
            <person name="Floudas D."/>
            <person name="Held B.W."/>
            <person name="Levasseur A."/>
            <person name="Lombard V."/>
            <person name="Morin E."/>
            <person name="Otillar R."/>
            <person name="Lindquist E.A."/>
            <person name="Sun H."/>
            <person name="LaButti K.M."/>
            <person name="Schmutz J."/>
            <person name="Jabbour D."/>
            <person name="Luo H."/>
            <person name="Baker S.E."/>
            <person name="Pisabarro A.G."/>
            <person name="Walton J.D."/>
            <person name="Blanchette R.A."/>
            <person name="Henrissat B."/>
            <person name="Martin F."/>
            <person name="Cullen D."/>
            <person name="Hibbett D.S."/>
            <person name="Grigoriev I.V."/>
        </authorList>
    </citation>
    <scope>NUCLEOTIDE SEQUENCE [LARGE SCALE GENOMIC DNA]</scope>
    <source>
        <strain evidence="2">CBS 339.88</strain>
    </source>
</reference>
<dbReference type="AlphaFoldDB" id="A0A067SMJ2"/>
<proteinExistence type="predicted"/>
<dbReference type="HOGENOM" id="CLU_2171258_0_0_1"/>
<dbReference type="EMBL" id="KL142390">
    <property type="protein sequence ID" value="KDR72160.1"/>
    <property type="molecule type" value="Genomic_DNA"/>
</dbReference>
<sequence>MSDERPQKRFRLGPDTGGYHDSVPFGDDYNIVHSHDIVSRRVGSTTHSAHTERLAQPDTSWDSTISWAPFDDPEYFLDPDGEGYDEVLEANVMDDVPIQPGLLRPKKKHL</sequence>
<dbReference type="Proteomes" id="UP000027222">
    <property type="component" value="Unassembled WGS sequence"/>
</dbReference>
<organism evidence="1 2">
    <name type="scientific">Galerina marginata (strain CBS 339.88)</name>
    <dbReference type="NCBI Taxonomy" id="685588"/>
    <lineage>
        <taxon>Eukaryota</taxon>
        <taxon>Fungi</taxon>
        <taxon>Dikarya</taxon>
        <taxon>Basidiomycota</taxon>
        <taxon>Agaricomycotina</taxon>
        <taxon>Agaricomycetes</taxon>
        <taxon>Agaricomycetidae</taxon>
        <taxon>Agaricales</taxon>
        <taxon>Agaricineae</taxon>
        <taxon>Strophariaceae</taxon>
        <taxon>Galerina</taxon>
    </lineage>
</organism>
<keyword evidence="2" id="KW-1185">Reference proteome</keyword>